<keyword evidence="2 4" id="KW-0808">Transferase</keyword>
<dbReference type="GO" id="GO:1901137">
    <property type="term" value="P:carbohydrate derivative biosynthetic process"/>
    <property type="evidence" value="ECO:0007669"/>
    <property type="project" value="UniProtKB-ARBA"/>
</dbReference>
<gene>
    <name evidence="4" type="ORF">BJ969_002312</name>
</gene>
<feature type="domain" description="Glycosyltransferase subfamily 4-like N-terminal" evidence="3">
    <location>
        <begin position="16"/>
        <end position="173"/>
    </location>
</feature>
<dbReference type="EMBL" id="JACHIV010000001">
    <property type="protein sequence ID" value="MBB5069224.1"/>
    <property type="molecule type" value="Genomic_DNA"/>
</dbReference>
<dbReference type="RefSeq" id="WP_184478935.1">
    <property type="nucleotide sequence ID" value="NZ_JACHIV010000001.1"/>
</dbReference>
<sequence length="395" mass="41568">MSRRRRVATIITRLEGGAGVMALRGALGLDPREFDVTVITGSGGRLLREAAEAGLPTVLEPALRAPISPGHDLRALRRLTALLRRGDFDVVHTHCAKAGVLGRIAARRTGAGRIVHSYHGFPFHEFQRAPRRRAYLAVERALGEVTDVALCVGTGVAVEAVRRGLVAPERVRTTGVAVRPVEIRPGRARRALGLPPSATVVGAVGRLVYQKAPEDWVRALAALRRRDVIGVWIGDGERAARVRTAATRLGVRVELAGERPDAAELVPAFDVFVQSSRYEGLPLAVVEAMSAEVPVVATAVNAIGDVVVPGMTGLLVPPARPDLLGSAVESLLAEPGWAAGLAAAARARVAGVHTEVALAADLAAAYRPDPVTPAASGSRPSGAVVDLPAYIRDLR</sequence>
<evidence type="ECO:0000259" key="3">
    <source>
        <dbReference type="Pfam" id="PF13439"/>
    </source>
</evidence>
<dbReference type="Proteomes" id="UP000580474">
    <property type="component" value="Unassembled WGS sequence"/>
</dbReference>
<dbReference type="Gene3D" id="3.40.50.2000">
    <property type="entry name" value="Glycogen Phosphorylase B"/>
    <property type="match status" value="2"/>
</dbReference>
<accession>A0A840NC87</accession>
<reference evidence="4 5" key="1">
    <citation type="submission" date="2020-08" db="EMBL/GenBank/DDBJ databases">
        <title>Sequencing the genomes of 1000 actinobacteria strains.</title>
        <authorList>
            <person name="Klenk H.-P."/>
        </authorList>
    </citation>
    <scope>NUCLEOTIDE SEQUENCE [LARGE SCALE GENOMIC DNA]</scope>
    <source>
        <strain evidence="4 5">DSM 45582</strain>
    </source>
</reference>
<dbReference type="InterPro" id="IPR050194">
    <property type="entry name" value="Glycosyltransferase_grp1"/>
</dbReference>
<name>A0A840NC87_9PSEU</name>
<dbReference type="PANTHER" id="PTHR45947:SF3">
    <property type="entry name" value="SULFOQUINOVOSYL TRANSFERASE SQD2"/>
    <property type="match status" value="1"/>
</dbReference>
<evidence type="ECO:0000313" key="4">
    <source>
        <dbReference type="EMBL" id="MBB5069224.1"/>
    </source>
</evidence>
<dbReference type="SUPFAM" id="SSF53756">
    <property type="entry name" value="UDP-Glycosyltransferase/glycogen phosphorylase"/>
    <property type="match status" value="1"/>
</dbReference>
<comment type="caution">
    <text evidence="4">The sequence shown here is derived from an EMBL/GenBank/DDBJ whole genome shotgun (WGS) entry which is preliminary data.</text>
</comment>
<dbReference type="Pfam" id="PF13439">
    <property type="entry name" value="Glyco_transf_4"/>
    <property type="match status" value="1"/>
</dbReference>
<keyword evidence="5" id="KW-1185">Reference proteome</keyword>
<keyword evidence="1" id="KW-0328">Glycosyltransferase</keyword>
<dbReference type="PANTHER" id="PTHR45947">
    <property type="entry name" value="SULFOQUINOVOSYL TRANSFERASE SQD2"/>
    <property type="match status" value="1"/>
</dbReference>
<protein>
    <submittedName>
        <fullName evidence="4">Glycosyltransferase involved in cell wall biosynthesis</fullName>
    </submittedName>
</protein>
<proteinExistence type="predicted"/>
<dbReference type="GO" id="GO:0016758">
    <property type="term" value="F:hexosyltransferase activity"/>
    <property type="evidence" value="ECO:0007669"/>
    <property type="project" value="TreeGrafter"/>
</dbReference>
<evidence type="ECO:0000256" key="1">
    <source>
        <dbReference type="ARBA" id="ARBA00022676"/>
    </source>
</evidence>
<evidence type="ECO:0000313" key="5">
    <source>
        <dbReference type="Proteomes" id="UP000580474"/>
    </source>
</evidence>
<evidence type="ECO:0000256" key="2">
    <source>
        <dbReference type="ARBA" id="ARBA00022679"/>
    </source>
</evidence>
<dbReference type="InterPro" id="IPR028098">
    <property type="entry name" value="Glyco_trans_4-like_N"/>
</dbReference>
<dbReference type="AlphaFoldDB" id="A0A840NC87"/>
<organism evidence="4 5">
    <name type="scientific">Saccharopolyspora gloriosae</name>
    <dbReference type="NCBI Taxonomy" id="455344"/>
    <lineage>
        <taxon>Bacteria</taxon>
        <taxon>Bacillati</taxon>
        <taxon>Actinomycetota</taxon>
        <taxon>Actinomycetes</taxon>
        <taxon>Pseudonocardiales</taxon>
        <taxon>Pseudonocardiaceae</taxon>
        <taxon>Saccharopolyspora</taxon>
    </lineage>
</organism>
<dbReference type="Pfam" id="PF13692">
    <property type="entry name" value="Glyco_trans_1_4"/>
    <property type="match status" value="1"/>
</dbReference>